<protein>
    <recommendedName>
        <fullName evidence="3">SpoIIAA-like</fullName>
    </recommendedName>
</protein>
<accession>A0A212U8K6</accession>
<keyword evidence="2" id="KW-1185">Reference proteome</keyword>
<dbReference type="AlphaFoldDB" id="A0A212U8K6"/>
<dbReference type="Proteomes" id="UP000198131">
    <property type="component" value="Unassembled WGS sequence"/>
</dbReference>
<gene>
    <name evidence="1" type="ORF">SAMN06265337_2452</name>
</gene>
<organism evidence="1 2">
    <name type="scientific">Hymenobacter gelipurpurascens</name>
    <dbReference type="NCBI Taxonomy" id="89968"/>
    <lineage>
        <taxon>Bacteria</taxon>
        <taxon>Pseudomonadati</taxon>
        <taxon>Bacteroidota</taxon>
        <taxon>Cytophagia</taxon>
        <taxon>Cytophagales</taxon>
        <taxon>Hymenobacteraceae</taxon>
        <taxon>Hymenobacter</taxon>
    </lineage>
</organism>
<evidence type="ECO:0000313" key="1">
    <source>
        <dbReference type="EMBL" id="SNC74602.1"/>
    </source>
</evidence>
<reference evidence="2" key="1">
    <citation type="submission" date="2017-06" db="EMBL/GenBank/DDBJ databases">
        <authorList>
            <person name="Varghese N."/>
            <person name="Submissions S."/>
        </authorList>
    </citation>
    <scope>NUCLEOTIDE SEQUENCE [LARGE SCALE GENOMIC DNA]</scope>
    <source>
        <strain evidence="2">DSM 11116</strain>
    </source>
</reference>
<proteinExistence type="predicted"/>
<evidence type="ECO:0008006" key="3">
    <source>
        <dbReference type="Google" id="ProtNLM"/>
    </source>
</evidence>
<evidence type="ECO:0000313" key="2">
    <source>
        <dbReference type="Proteomes" id="UP000198131"/>
    </source>
</evidence>
<name>A0A212U8K6_9BACT</name>
<sequence length="125" mass="14152">MGAVDYVPGAYVYLHWSGAPLSSLEFRGLYIHTRNLLQRHQLTAILADHHAMPQAPDEADRDWLLREWLPQTIQDTRFARYAVIPTPAPEHRLHTDGVLRDLGHYVTVGAFLSLEEATAWISGPL</sequence>
<dbReference type="EMBL" id="FYEW01000002">
    <property type="protein sequence ID" value="SNC74602.1"/>
    <property type="molecule type" value="Genomic_DNA"/>
</dbReference>